<organism evidence="4 5">
    <name type="scientific">Hymenobacter lapidiphilus</name>
    <dbReference type="NCBI Taxonomy" id="2608003"/>
    <lineage>
        <taxon>Bacteria</taxon>
        <taxon>Pseudomonadati</taxon>
        <taxon>Bacteroidota</taxon>
        <taxon>Cytophagia</taxon>
        <taxon>Cytophagales</taxon>
        <taxon>Hymenobacteraceae</taxon>
        <taxon>Hymenobacter</taxon>
    </lineage>
</organism>
<dbReference type="GO" id="GO:0016758">
    <property type="term" value="F:hexosyltransferase activity"/>
    <property type="evidence" value="ECO:0007669"/>
    <property type="project" value="TreeGrafter"/>
</dbReference>
<evidence type="ECO:0000256" key="3">
    <source>
        <dbReference type="SAM" id="MobiDB-lite"/>
    </source>
</evidence>
<dbReference type="AlphaFoldDB" id="A0A7Y7U685"/>
<comment type="caution">
    <text evidence="4">The sequence shown here is derived from an EMBL/GenBank/DDBJ whole genome shotgun (WGS) entry which is preliminary data.</text>
</comment>
<dbReference type="PANTHER" id="PTHR34136:SF1">
    <property type="entry name" value="UDP-N-ACETYL-D-MANNOSAMINURONIC ACID TRANSFERASE"/>
    <property type="match status" value="1"/>
</dbReference>
<evidence type="ECO:0000256" key="1">
    <source>
        <dbReference type="ARBA" id="ARBA00022676"/>
    </source>
</evidence>
<accession>A0A7Y7U685</accession>
<keyword evidence="5" id="KW-1185">Reference proteome</keyword>
<sequence length="291" mass="31966">MPRILAKYAVLKTQVSAGTPADFLAAILRLGAARGSGYVCCANVHMLVEAHHQPDFRRLLNQARVVTPDGSPVAASLRWLHGQPQARVAGMDLLPALLTAAAAAGQSVYFYGTTEEVLAALVARARRELPTLQIAGWHAPPFRPLTPAEDAADVAAINVAQPNLLFVALGCPRQERWMAAHDGRVQACMLGVGQAFRVYAGFEPRLPPWARPLWLEWAFRLWQEPRRLAGRYLRTNPLFVYLLARELLLLYIGRAVAPGQSAGPSRPRLARRRNGARRDGSSVLHSKTIVR</sequence>
<protein>
    <submittedName>
        <fullName evidence="4">WecB/TagA/CpsF family glycosyltransferase</fullName>
    </submittedName>
</protein>
<dbReference type="CDD" id="cd06533">
    <property type="entry name" value="Glyco_transf_WecG_TagA"/>
    <property type="match status" value="1"/>
</dbReference>
<reference evidence="4 5" key="1">
    <citation type="submission" date="2020-05" db="EMBL/GenBank/DDBJ databases">
        <title>Hymenobacter terrestris sp. nov. and Hymenobacter lapidiphilus sp. nov., isolated from regoliths in Antarctica.</title>
        <authorList>
            <person name="Sedlacek I."/>
            <person name="Pantucek R."/>
            <person name="Zeman M."/>
            <person name="Holochova P."/>
            <person name="Kralova S."/>
            <person name="Stankova E."/>
            <person name="Sedo O."/>
            <person name="Micenkova L."/>
            <person name="Svec P."/>
            <person name="Gupta V."/>
            <person name="Sood U."/>
            <person name="Korpole U.S."/>
            <person name="Lal R."/>
        </authorList>
    </citation>
    <scope>NUCLEOTIDE SEQUENCE [LARGE SCALE GENOMIC DNA]</scope>
    <source>
        <strain evidence="4 5">P5342</strain>
    </source>
</reference>
<evidence type="ECO:0000256" key="2">
    <source>
        <dbReference type="ARBA" id="ARBA00022679"/>
    </source>
</evidence>
<dbReference type="NCBIfam" id="TIGR00696">
    <property type="entry name" value="wecG_tagA_cpsF"/>
    <property type="match status" value="1"/>
</dbReference>
<proteinExistence type="predicted"/>
<name>A0A7Y7U685_9BACT</name>
<keyword evidence="2 4" id="KW-0808">Transferase</keyword>
<keyword evidence="1" id="KW-0328">Glycosyltransferase</keyword>
<evidence type="ECO:0000313" key="5">
    <source>
        <dbReference type="Proteomes" id="UP000565521"/>
    </source>
</evidence>
<dbReference type="EMBL" id="JABKAU010000032">
    <property type="protein sequence ID" value="NVO32551.1"/>
    <property type="molecule type" value="Genomic_DNA"/>
</dbReference>
<dbReference type="InterPro" id="IPR004629">
    <property type="entry name" value="WecG_TagA_CpsF"/>
</dbReference>
<dbReference type="RefSeq" id="WP_176909423.1">
    <property type="nucleotide sequence ID" value="NZ_JABKAU010000032.1"/>
</dbReference>
<gene>
    <name evidence="4" type="ORF">HW554_15150</name>
</gene>
<dbReference type="Pfam" id="PF03808">
    <property type="entry name" value="Glyco_tran_WecG"/>
    <property type="match status" value="1"/>
</dbReference>
<evidence type="ECO:0000313" key="4">
    <source>
        <dbReference type="EMBL" id="NVO32551.1"/>
    </source>
</evidence>
<dbReference type="Proteomes" id="UP000565521">
    <property type="component" value="Unassembled WGS sequence"/>
</dbReference>
<feature type="region of interest" description="Disordered" evidence="3">
    <location>
        <begin position="259"/>
        <end position="291"/>
    </location>
</feature>
<dbReference type="PANTHER" id="PTHR34136">
    <property type="match status" value="1"/>
</dbReference>